<reference evidence="1" key="1">
    <citation type="journal article" date="2015" name="Proc. Natl. Acad. Sci. U.S.A.">
        <title>Networks of energetic and metabolic interactions define dynamics in microbial communities.</title>
        <authorList>
            <person name="Embree M."/>
            <person name="Liu J.K."/>
            <person name="Al-Bassam M.M."/>
            <person name="Zengler K."/>
        </authorList>
    </citation>
    <scope>NUCLEOTIDE SEQUENCE</scope>
</reference>
<name>A0A0W8FMN9_9ZZZZ</name>
<evidence type="ECO:0000313" key="1">
    <source>
        <dbReference type="EMBL" id="KUG22159.1"/>
    </source>
</evidence>
<accession>A0A0W8FMN9</accession>
<proteinExistence type="predicted"/>
<sequence length="60" mass="6666">MSPVGGGRGWKCLAGAIIRHAPDKLLIAPKYFSAIEKRLNQLKKGVNIEIFAITFILDER</sequence>
<protein>
    <submittedName>
        <fullName evidence="1">Uncharacterized protein</fullName>
    </submittedName>
</protein>
<dbReference type="EMBL" id="LNQE01000984">
    <property type="protein sequence ID" value="KUG22159.1"/>
    <property type="molecule type" value="Genomic_DNA"/>
</dbReference>
<organism evidence="1">
    <name type="scientific">hydrocarbon metagenome</name>
    <dbReference type="NCBI Taxonomy" id="938273"/>
    <lineage>
        <taxon>unclassified sequences</taxon>
        <taxon>metagenomes</taxon>
        <taxon>ecological metagenomes</taxon>
    </lineage>
</organism>
<gene>
    <name evidence="1" type="ORF">ASZ90_008083</name>
</gene>
<comment type="caution">
    <text evidence="1">The sequence shown here is derived from an EMBL/GenBank/DDBJ whole genome shotgun (WGS) entry which is preliminary data.</text>
</comment>
<dbReference type="AlphaFoldDB" id="A0A0W8FMN9"/>